<dbReference type="InterPro" id="IPR029032">
    <property type="entry name" value="AhpD-like"/>
</dbReference>
<dbReference type="EMBL" id="JAOB01000042">
    <property type="protein sequence ID" value="EUA42503.1"/>
    <property type="molecule type" value="Genomic_DNA"/>
</dbReference>
<organism evidence="2">
    <name type="scientific">Mycobacterium xenopi 4042</name>
    <dbReference type="NCBI Taxonomy" id="1299334"/>
    <lineage>
        <taxon>Bacteria</taxon>
        <taxon>Bacillati</taxon>
        <taxon>Actinomycetota</taxon>
        <taxon>Actinomycetes</taxon>
        <taxon>Mycobacteriales</taxon>
        <taxon>Mycobacteriaceae</taxon>
        <taxon>Mycobacterium</taxon>
    </lineage>
</organism>
<proteinExistence type="predicted"/>
<dbReference type="AlphaFoldDB" id="X8BGX9"/>
<evidence type="ECO:0000313" key="2">
    <source>
        <dbReference type="EMBL" id="EUA42503.1"/>
    </source>
</evidence>
<feature type="region of interest" description="Disordered" evidence="1">
    <location>
        <begin position="1"/>
        <end position="25"/>
    </location>
</feature>
<reference evidence="2" key="1">
    <citation type="submission" date="2014-01" db="EMBL/GenBank/DDBJ databases">
        <authorList>
            <person name="Brown-Elliot B."/>
            <person name="Wallace R."/>
            <person name="Lenaerts A."/>
            <person name="Ordway D."/>
            <person name="DeGroote M.A."/>
            <person name="Parker T."/>
            <person name="Sizemore C."/>
            <person name="Tallon L.J."/>
            <person name="Sadzewicz L.K."/>
            <person name="Sengamalay N."/>
            <person name="Fraser C.M."/>
            <person name="Hine E."/>
            <person name="Shefchek K.A."/>
            <person name="Das S.P."/>
            <person name="Tettelin H."/>
        </authorList>
    </citation>
    <scope>NUCLEOTIDE SEQUENCE [LARGE SCALE GENOMIC DNA]</scope>
    <source>
        <strain evidence="2">4042</strain>
    </source>
</reference>
<protein>
    <submittedName>
        <fullName evidence="2">Uncharacterized protein</fullName>
    </submittedName>
</protein>
<gene>
    <name evidence="2" type="ORF">I553_6363</name>
</gene>
<name>X8BGX9_MYCXE</name>
<comment type="caution">
    <text evidence="2">The sequence shown here is derived from an EMBL/GenBank/DDBJ whole genome shotgun (WGS) entry which is preliminary data.</text>
</comment>
<accession>X8BGX9</accession>
<evidence type="ECO:0000256" key="1">
    <source>
        <dbReference type="SAM" id="MobiDB-lite"/>
    </source>
</evidence>
<dbReference type="PATRIC" id="fig|1299334.3.peg.4526"/>
<dbReference type="SUPFAM" id="SSF69118">
    <property type="entry name" value="AhpD-like"/>
    <property type="match status" value="1"/>
</dbReference>
<sequence>MAQLAGLHRAGATGSRVRAPIRHRTHRTAGRRRLLARCREHFSEELLADLALSCALWLGMGRVLRTLDIAQSCKLTLPSRA</sequence>